<proteinExistence type="predicted"/>
<dbReference type="InterPro" id="IPR036390">
    <property type="entry name" value="WH_DNA-bd_sf"/>
</dbReference>
<dbReference type="InterPro" id="IPR050679">
    <property type="entry name" value="Bact_HTH_transcr_reg"/>
</dbReference>
<evidence type="ECO:0000256" key="3">
    <source>
        <dbReference type="ARBA" id="ARBA00023163"/>
    </source>
</evidence>
<dbReference type="GO" id="GO:0003700">
    <property type="term" value="F:DNA-binding transcription factor activity"/>
    <property type="evidence" value="ECO:0007669"/>
    <property type="project" value="InterPro"/>
</dbReference>
<dbReference type="InterPro" id="IPR036388">
    <property type="entry name" value="WH-like_DNA-bd_sf"/>
</dbReference>
<dbReference type="EMBL" id="QRZM01000002">
    <property type="protein sequence ID" value="RGV77658.1"/>
    <property type="molecule type" value="Genomic_DNA"/>
</dbReference>
<dbReference type="CDD" id="cd07377">
    <property type="entry name" value="WHTH_GntR"/>
    <property type="match status" value="1"/>
</dbReference>
<dbReference type="SUPFAM" id="SSF46785">
    <property type="entry name" value="Winged helix' DNA-binding domain"/>
    <property type="match status" value="2"/>
</dbReference>
<dbReference type="Proteomes" id="UP000284543">
    <property type="component" value="Unassembled WGS sequence"/>
</dbReference>
<dbReference type="InterPro" id="IPR000524">
    <property type="entry name" value="Tscrpt_reg_HTH_GntR"/>
</dbReference>
<reference evidence="5 6" key="1">
    <citation type="submission" date="2018-08" db="EMBL/GenBank/DDBJ databases">
        <title>A genome reference for cultivated species of the human gut microbiota.</title>
        <authorList>
            <person name="Zou Y."/>
            <person name="Xue W."/>
            <person name="Luo G."/>
        </authorList>
    </citation>
    <scope>NUCLEOTIDE SEQUENCE [LARGE SCALE GENOMIC DNA]</scope>
    <source>
        <strain evidence="5 6">AF14-18</strain>
    </source>
</reference>
<dbReference type="GO" id="GO:0045892">
    <property type="term" value="P:negative regulation of DNA-templated transcription"/>
    <property type="evidence" value="ECO:0007669"/>
    <property type="project" value="TreeGrafter"/>
</dbReference>
<sequence length="485" mass="56018">MKEQLELNQLIYSIIKTQIEFGTYRFEEHLPPIEEMADILVVSVDTIRLAYRRLQTDGYITLSKRIGSVVTVQYDDKEVEQNIQTYFAERADSLLDICRSIPLLLRGIQVSTWKSIPLEELDKIELDALQTKPAFWVLFYIQTLYRTLNNDLLMNFFLWLNTFYTLPFLSLTDYEKYVDRDICAIPDIIKFRREENWTALQVISKNVLEKHQSNISSFYKTRISVPPSKNQITFTWSCYKRASQICYSVGMDILTSIAREYYPVGSFLPSQKKLAKEKHVSVSTIRQTLSLLNNLGIVKTINGVGTQVLSMDQIADNCNLANPIVRKRLLDCKQSLQLFALSCRDVASFTISSMDESSLTIWMEQLILFEQLDKLALIVPFSLKFMSQSAPYQTIRTFYSELYKQLFWGVPLRGMMGTQEVINDIYRPYHQSMLNYLKSSDAEGFAAILEEASNLAVQFVSERLAKYGIQETDSKSITKYGKNSI</sequence>
<keyword evidence="1" id="KW-0805">Transcription regulation</keyword>
<dbReference type="PANTHER" id="PTHR44846:SF12">
    <property type="entry name" value="HTH-TYPE TRANSCRIPTIONAL REGULATOR TRER"/>
    <property type="match status" value="1"/>
</dbReference>
<organism evidence="5 6">
    <name type="scientific">Enterocloster bolteae</name>
    <dbReference type="NCBI Taxonomy" id="208479"/>
    <lineage>
        <taxon>Bacteria</taxon>
        <taxon>Bacillati</taxon>
        <taxon>Bacillota</taxon>
        <taxon>Clostridia</taxon>
        <taxon>Lachnospirales</taxon>
        <taxon>Lachnospiraceae</taxon>
        <taxon>Enterocloster</taxon>
    </lineage>
</organism>
<gene>
    <name evidence="5" type="ORF">DWW02_08340</name>
</gene>
<dbReference type="PANTHER" id="PTHR44846">
    <property type="entry name" value="MANNOSYL-D-GLYCERATE TRANSPORT/METABOLISM SYSTEM REPRESSOR MNGR-RELATED"/>
    <property type="match status" value="1"/>
</dbReference>
<accession>A0A412ZC40</accession>
<dbReference type="Gene3D" id="1.10.10.10">
    <property type="entry name" value="Winged helix-like DNA-binding domain superfamily/Winged helix DNA-binding domain"/>
    <property type="match status" value="2"/>
</dbReference>
<name>A0A412ZC40_9FIRM</name>
<dbReference type="Pfam" id="PF00392">
    <property type="entry name" value="GntR"/>
    <property type="match status" value="2"/>
</dbReference>
<dbReference type="GO" id="GO:0003677">
    <property type="term" value="F:DNA binding"/>
    <property type="evidence" value="ECO:0007669"/>
    <property type="project" value="UniProtKB-KW"/>
</dbReference>
<keyword evidence="2" id="KW-0238">DNA-binding</keyword>
<dbReference type="AlphaFoldDB" id="A0A412ZC40"/>
<evidence type="ECO:0000313" key="6">
    <source>
        <dbReference type="Proteomes" id="UP000284543"/>
    </source>
</evidence>
<evidence type="ECO:0000313" key="5">
    <source>
        <dbReference type="EMBL" id="RGV77658.1"/>
    </source>
</evidence>
<dbReference type="PROSITE" id="PS50949">
    <property type="entry name" value="HTH_GNTR"/>
    <property type="match status" value="2"/>
</dbReference>
<dbReference type="SMART" id="SM00345">
    <property type="entry name" value="HTH_GNTR"/>
    <property type="match status" value="2"/>
</dbReference>
<keyword evidence="3" id="KW-0804">Transcription</keyword>
<feature type="domain" description="HTH gntR-type" evidence="4">
    <location>
        <begin position="243"/>
        <end position="311"/>
    </location>
</feature>
<feature type="domain" description="HTH gntR-type" evidence="4">
    <location>
        <begin position="5"/>
        <end position="73"/>
    </location>
</feature>
<protein>
    <submittedName>
        <fullName evidence="5">GntR family transcriptional regulator</fullName>
    </submittedName>
</protein>
<evidence type="ECO:0000256" key="1">
    <source>
        <dbReference type="ARBA" id="ARBA00023015"/>
    </source>
</evidence>
<dbReference type="RefSeq" id="WP_002565018.1">
    <property type="nucleotide sequence ID" value="NZ_CABKUK010000001.1"/>
</dbReference>
<evidence type="ECO:0000259" key="4">
    <source>
        <dbReference type="PROSITE" id="PS50949"/>
    </source>
</evidence>
<comment type="caution">
    <text evidence="5">The sequence shown here is derived from an EMBL/GenBank/DDBJ whole genome shotgun (WGS) entry which is preliminary data.</text>
</comment>
<evidence type="ECO:0000256" key="2">
    <source>
        <dbReference type="ARBA" id="ARBA00023125"/>
    </source>
</evidence>
<dbReference type="KEGG" id="cbol:CGC65_19230"/>